<feature type="signal peptide" evidence="1">
    <location>
        <begin position="1"/>
        <end position="26"/>
    </location>
</feature>
<dbReference type="EMBL" id="JACRSX010000009">
    <property type="protein sequence ID" value="MBC8562595.1"/>
    <property type="molecule type" value="Genomic_DNA"/>
</dbReference>
<evidence type="ECO:0000313" key="2">
    <source>
        <dbReference type="EMBL" id="MBC8562595.1"/>
    </source>
</evidence>
<reference evidence="2 3" key="1">
    <citation type="submission" date="2020-08" db="EMBL/GenBank/DDBJ databases">
        <title>Genome public.</title>
        <authorList>
            <person name="Liu C."/>
            <person name="Sun Q."/>
        </authorList>
    </citation>
    <scope>NUCLEOTIDE SEQUENCE [LARGE SCALE GENOMIC DNA]</scope>
    <source>
        <strain evidence="2 3">NSJ-37</strain>
    </source>
</reference>
<evidence type="ECO:0000313" key="3">
    <source>
        <dbReference type="Proteomes" id="UP000606193"/>
    </source>
</evidence>
<keyword evidence="3" id="KW-1185">Reference proteome</keyword>
<comment type="caution">
    <text evidence="2">The sequence shown here is derived from an EMBL/GenBank/DDBJ whole genome shotgun (WGS) entry which is preliminary data.</text>
</comment>
<gene>
    <name evidence="2" type="ORF">H8704_08130</name>
</gene>
<dbReference type="Proteomes" id="UP000606193">
    <property type="component" value="Unassembled WGS sequence"/>
</dbReference>
<sequence>MRLSNVAKRVFSVALAATVAASSIVAVPQVSKKADAASSATAYLCFASKSYNGVLSNHDDSNRSKGVMNGNKKASIKGIKVSNATIKKGSFTVTVTASGAKLKSFAKDGGWNSIYVDTSLAGKDKKKLKVTSATLKIDGSTVKTIKNPTLTPDPGVKTGNTQVMVVNTWNKYSQKKYKAASCKKMPKKSISVTISGTLK</sequence>
<accession>A0ABR7N2M4</accession>
<organism evidence="2 3">
    <name type="scientific">Jutongia huaianensis</name>
    <dbReference type="NCBI Taxonomy" id="2763668"/>
    <lineage>
        <taxon>Bacteria</taxon>
        <taxon>Bacillati</taxon>
        <taxon>Bacillota</taxon>
        <taxon>Clostridia</taxon>
        <taxon>Lachnospirales</taxon>
        <taxon>Lachnospiraceae</taxon>
        <taxon>Jutongia</taxon>
    </lineage>
</organism>
<feature type="chain" id="PRO_5045321210" evidence="1">
    <location>
        <begin position="27"/>
        <end position="199"/>
    </location>
</feature>
<proteinExistence type="predicted"/>
<keyword evidence="1" id="KW-0732">Signal</keyword>
<evidence type="ECO:0000256" key="1">
    <source>
        <dbReference type="SAM" id="SignalP"/>
    </source>
</evidence>
<dbReference type="RefSeq" id="WP_118676549.1">
    <property type="nucleotide sequence ID" value="NZ_JACRSX010000009.1"/>
</dbReference>
<protein>
    <submittedName>
        <fullName evidence="2">Uncharacterized protein</fullName>
    </submittedName>
</protein>
<name>A0ABR7N2M4_9FIRM</name>